<feature type="compositionally biased region" description="Polar residues" evidence="1">
    <location>
        <begin position="68"/>
        <end position="81"/>
    </location>
</feature>
<feature type="region of interest" description="Disordered" evidence="1">
    <location>
        <begin position="50"/>
        <end position="95"/>
    </location>
</feature>
<accession>E4WYU0</accession>
<feature type="compositionally biased region" description="Polar residues" evidence="1">
    <location>
        <begin position="50"/>
        <end position="60"/>
    </location>
</feature>
<protein>
    <submittedName>
        <fullName evidence="2">Uncharacterized protein</fullName>
    </submittedName>
</protein>
<dbReference type="EMBL" id="FN653019">
    <property type="protein sequence ID" value="CBY22855.1"/>
    <property type="molecule type" value="Genomic_DNA"/>
</dbReference>
<proteinExistence type="predicted"/>
<gene>
    <name evidence="2" type="ORF">GSOID_T00013631001</name>
</gene>
<reference evidence="2" key="1">
    <citation type="journal article" date="2010" name="Science">
        <title>Plasticity of animal genome architecture unmasked by rapid evolution of a pelagic tunicate.</title>
        <authorList>
            <person name="Denoeud F."/>
            <person name="Henriet S."/>
            <person name="Mungpakdee S."/>
            <person name="Aury J.M."/>
            <person name="Da Silva C."/>
            <person name="Brinkmann H."/>
            <person name="Mikhaleva J."/>
            <person name="Olsen L.C."/>
            <person name="Jubin C."/>
            <person name="Canestro C."/>
            <person name="Bouquet J.M."/>
            <person name="Danks G."/>
            <person name="Poulain J."/>
            <person name="Campsteijn C."/>
            <person name="Adamski M."/>
            <person name="Cross I."/>
            <person name="Yadetie F."/>
            <person name="Muffato M."/>
            <person name="Louis A."/>
            <person name="Butcher S."/>
            <person name="Tsagkogeorga G."/>
            <person name="Konrad A."/>
            <person name="Singh S."/>
            <person name="Jensen M.F."/>
            <person name="Cong E.H."/>
            <person name="Eikeseth-Otteraa H."/>
            <person name="Noel B."/>
            <person name="Anthouard V."/>
            <person name="Porcel B.M."/>
            <person name="Kachouri-Lafond R."/>
            <person name="Nishino A."/>
            <person name="Ugolini M."/>
            <person name="Chourrout P."/>
            <person name="Nishida H."/>
            <person name="Aasland R."/>
            <person name="Huzurbazar S."/>
            <person name="Westhof E."/>
            <person name="Delsuc F."/>
            <person name="Lehrach H."/>
            <person name="Reinhardt R."/>
            <person name="Weissenbach J."/>
            <person name="Roy S.W."/>
            <person name="Artiguenave F."/>
            <person name="Postlethwait J.H."/>
            <person name="Manak J.R."/>
            <person name="Thompson E.M."/>
            <person name="Jaillon O."/>
            <person name="Du Pasquier L."/>
            <person name="Boudinot P."/>
            <person name="Liberles D.A."/>
            <person name="Volff J.N."/>
            <person name="Philippe H."/>
            <person name="Lenhard B."/>
            <person name="Roest Crollius H."/>
            <person name="Wincker P."/>
            <person name="Chourrout D."/>
        </authorList>
    </citation>
    <scope>NUCLEOTIDE SEQUENCE [LARGE SCALE GENOMIC DNA]</scope>
</reference>
<dbReference type="AlphaFoldDB" id="E4WYU0"/>
<dbReference type="Proteomes" id="UP000001307">
    <property type="component" value="Unassembled WGS sequence"/>
</dbReference>
<organism evidence="2">
    <name type="scientific">Oikopleura dioica</name>
    <name type="common">Tunicate</name>
    <dbReference type="NCBI Taxonomy" id="34765"/>
    <lineage>
        <taxon>Eukaryota</taxon>
        <taxon>Metazoa</taxon>
        <taxon>Chordata</taxon>
        <taxon>Tunicata</taxon>
        <taxon>Appendicularia</taxon>
        <taxon>Copelata</taxon>
        <taxon>Oikopleuridae</taxon>
        <taxon>Oikopleura</taxon>
    </lineage>
</organism>
<evidence type="ECO:0000313" key="2">
    <source>
        <dbReference type="EMBL" id="CBY22855.1"/>
    </source>
</evidence>
<name>E4WYU0_OIKDI</name>
<keyword evidence="3" id="KW-1185">Reference proteome</keyword>
<evidence type="ECO:0000313" key="3">
    <source>
        <dbReference type="Proteomes" id="UP000001307"/>
    </source>
</evidence>
<sequence length="95" mass="10444">MDLPNLSIVFGPSLIAAEEVSSGINPIDAIQIRGNILLAILEMEDFPSPSEQLLDNSSNWSERRVSRSRPTQSVMSPSNRPVQFPIPAPRSTCPR</sequence>
<evidence type="ECO:0000256" key="1">
    <source>
        <dbReference type="SAM" id="MobiDB-lite"/>
    </source>
</evidence>
<dbReference type="InParanoid" id="E4WYU0"/>